<dbReference type="SUPFAM" id="SSF52540">
    <property type="entry name" value="P-loop containing nucleoside triphosphate hydrolases"/>
    <property type="match status" value="1"/>
</dbReference>
<dbReference type="EMBL" id="VSSQ01029580">
    <property type="protein sequence ID" value="MPM79766.1"/>
    <property type="molecule type" value="Genomic_DNA"/>
</dbReference>
<protein>
    <submittedName>
        <fullName evidence="1">Uncharacterized protein</fullName>
    </submittedName>
</protein>
<gene>
    <name evidence="1" type="ORF">SDC9_126807</name>
</gene>
<dbReference type="PANTHER" id="PTHR34301">
    <property type="entry name" value="DNA-BINDING PROTEIN-RELATED"/>
    <property type="match status" value="1"/>
</dbReference>
<comment type="caution">
    <text evidence="1">The sequence shown here is derived from an EMBL/GenBank/DDBJ whole genome shotgun (WGS) entry which is preliminary data.</text>
</comment>
<organism evidence="1">
    <name type="scientific">bioreactor metagenome</name>
    <dbReference type="NCBI Taxonomy" id="1076179"/>
    <lineage>
        <taxon>unclassified sequences</taxon>
        <taxon>metagenomes</taxon>
        <taxon>ecological metagenomes</taxon>
    </lineage>
</organism>
<dbReference type="Gene3D" id="3.40.50.300">
    <property type="entry name" value="P-loop containing nucleotide triphosphate hydrolases"/>
    <property type="match status" value="1"/>
</dbReference>
<accession>A0A645CRP8</accession>
<evidence type="ECO:0000313" key="1">
    <source>
        <dbReference type="EMBL" id="MPM79766.1"/>
    </source>
</evidence>
<sequence length="249" mass="29785">MISYIHEMNEYRDLVLNLSEALASKFNTNIILYFIEFQELLNFEQPDKTLKLLERVWRDHTGTTYLITGSEVNAMKQIFERDKYLYRYAERVKLHQISELQFSEFVIKNFLKAGRVVSRELVSQLYEFTEGHPYYTQQLAEISFYKTKGFMTEQILHESFEDLIQCHVHEFKAKTSRLSMYQLYLLKAIIDGVTRFSETQVMIDYHFNSSANVVRLKEATLKKEILCNDGVSWSFQDPIYKKWLKDFYF</sequence>
<reference evidence="1" key="1">
    <citation type="submission" date="2019-08" db="EMBL/GenBank/DDBJ databases">
        <authorList>
            <person name="Kucharzyk K."/>
            <person name="Murdoch R.W."/>
            <person name="Higgins S."/>
            <person name="Loffler F."/>
        </authorList>
    </citation>
    <scope>NUCLEOTIDE SEQUENCE</scope>
</reference>
<name>A0A645CRP8_9ZZZZ</name>
<dbReference type="InterPro" id="IPR027417">
    <property type="entry name" value="P-loop_NTPase"/>
</dbReference>
<proteinExistence type="predicted"/>
<dbReference type="PANTHER" id="PTHR34301:SF8">
    <property type="entry name" value="ATPASE DOMAIN-CONTAINING PROTEIN"/>
    <property type="match status" value="1"/>
</dbReference>
<dbReference type="AlphaFoldDB" id="A0A645CRP8"/>